<dbReference type="RefSeq" id="WP_013047952.1">
    <property type="nucleotide sequence ID" value="NC_014011.1"/>
</dbReference>
<accession>D5EDQ4</accession>
<comment type="similarity">
    <text evidence="1">Belongs to the UPF0122 family.</text>
</comment>
<feature type="coiled-coil region" evidence="3">
    <location>
        <begin position="53"/>
        <end position="93"/>
    </location>
</feature>
<dbReference type="PANTHER" id="PTHR40083:SF1">
    <property type="entry name" value="UPF0122 PROTEIN YLXM"/>
    <property type="match status" value="1"/>
</dbReference>
<dbReference type="HOGENOM" id="CLU_129218_0_2_0"/>
<evidence type="ECO:0000256" key="3">
    <source>
        <dbReference type="SAM" id="Coils"/>
    </source>
</evidence>
<keyword evidence="3" id="KW-0175">Coiled coil</keyword>
<gene>
    <name evidence="4" type="ordered locus">Amico_0550</name>
</gene>
<keyword evidence="5" id="KW-1185">Reference proteome</keyword>
<reference evidence="4 5" key="1">
    <citation type="journal article" date="2010" name="Stand. Genomic Sci.">
        <title>Complete genome sequence of Aminobacterium colombiense type strain (ALA-1).</title>
        <authorList>
            <person name="Chertkov O."/>
            <person name="Sikorski J."/>
            <person name="Brambilla E."/>
            <person name="Lapidus A."/>
            <person name="Copeland A."/>
            <person name="Glavina Del Rio T."/>
            <person name="Nolan M."/>
            <person name="Lucas S."/>
            <person name="Tice H."/>
            <person name="Cheng J.F."/>
            <person name="Han C."/>
            <person name="Detter J.C."/>
            <person name="Bruce D."/>
            <person name="Tapia R."/>
            <person name="Goodwin L."/>
            <person name="Pitluck S."/>
            <person name="Liolios K."/>
            <person name="Ivanova N."/>
            <person name="Mavromatis K."/>
            <person name="Ovchinnikova G."/>
            <person name="Pati A."/>
            <person name="Chen A."/>
            <person name="Palaniappan K."/>
            <person name="Land M."/>
            <person name="Hauser L."/>
            <person name="Chang Y.J."/>
            <person name="Jeffries C.D."/>
            <person name="Spring S."/>
            <person name="Rohde M."/>
            <person name="Goker M."/>
            <person name="Bristow J."/>
            <person name="Eisen J.A."/>
            <person name="Markowitz V."/>
            <person name="Hugenholtz P."/>
            <person name="Kyrpides N.C."/>
            <person name="Klenk H.P."/>
        </authorList>
    </citation>
    <scope>NUCLEOTIDE SEQUENCE [LARGE SCALE GENOMIC DNA]</scope>
    <source>
        <strain evidence="5">DSM 12261 / ALA-1</strain>
    </source>
</reference>
<dbReference type="EMBL" id="CP001997">
    <property type="protein sequence ID" value="ADE56686.1"/>
    <property type="molecule type" value="Genomic_DNA"/>
</dbReference>
<name>D5EDQ4_AMICL</name>
<dbReference type="SUPFAM" id="SSF88659">
    <property type="entry name" value="Sigma3 and sigma4 domains of RNA polymerase sigma factors"/>
    <property type="match status" value="1"/>
</dbReference>
<dbReference type="STRING" id="572547.Amico_0550"/>
<evidence type="ECO:0000313" key="4">
    <source>
        <dbReference type="EMBL" id="ADE56686.1"/>
    </source>
</evidence>
<organism evidence="4 5">
    <name type="scientific">Aminobacterium colombiense (strain DSM 12261 / ALA-1)</name>
    <dbReference type="NCBI Taxonomy" id="572547"/>
    <lineage>
        <taxon>Bacteria</taxon>
        <taxon>Thermotogati</taxon>
        <taxon>Synergistota</taxon>
        <taxon>Synergistia</taxon>
        <taxon>Synergistales</taxon>
        <taxon>Aminobacteriaceae</taxon>
        <taxon>Aminobacterium</taxon>
    </lineage>
</organism>
<dbReference type="InterPro" id="IPR007394">
    <property type="entry name" value="UPF0122"/>
</dbReference>
<dbReference type="KEGG" id="aco:Amico_0550"/>
<dbReference type="InterPro" id="IPR036388">
    <property type="entry name" value="WH-like_DNA-bd_sf"/>
</dbReference>
<proteinExistence type="inferred from homology"/>
<evidence type="ECO:0000256" key="1">
    <source>
        <dbReference type="ARBA" id="ARBA00008720"/>
    </source>
</evidence>
<sequence>MREEDLLEDRIYLNQLYDLYGALLTEKQRNAYEHHEFSDLSITETAERLDTTRQAAFDLISRAKSRLEELEALLKLHERIKNLEKRIEDLEERCQDK</sequence>
<dbReference type="Pfam" id="PF04297">
    <property type="entry name" value="UPF0122"/>
    <property type="match status" value="1"/>
</dbReference>
<protein>
    <submittedName>
        <fullName evidence="4">Putative helix-turn-helix protein YlxM/p13 family protein</fullName>
    </submittedName>
</protein>
<evidence type="ECO:0000256" key="2">
    <source>
        <dbReference type="ARBA" id="ARBA00024764"/>
    </source>
</evidence>
<dbReference type="InterPro" id="IPR013324">
    <property type="entry name" value="RNA_pol_sigma_r3/r4-like"/>
</dbReference>
<dbReference type="OrthoDB" id="6392at2"/>
<dbReference type="eggNOG" id="COG2739">
    <property type="taxonomic scope" value="Bacteria"/>
</dbReference>
<dbReference type="Gene3D" id="1.10.10.10">
    <property type="entry name" value="Winged helix-like DNA-binding domain superfamily/Winged helix DNA-binding domain"/>
    <property type="match status" value="1"/>
</dbReference>
<evidence type="ECO:0000313" key="5">
    <source>
        <dbReference type="Proteomes" id="UP000002366"/>
    </source>
</evidence>
<comment type="function">
    <text evidence="2">Might take part in the signal recognition particle (SRP) pathway. This is inferred from the conservation of its genetic proximity to ftsY/ffh. May be a regulatory protein.</text>
</comment>
<dbReference type="Proteomes" id="UP000002366">
    <property type="component" value="Chromosome"/>
</dbReference>
<dbReference type="PANTHER" id="PTHR40083">
    <property type="entry name" value="UPF0122 PROTEIN CBO2450/CLC_2298"/>
    <property type="match status" value="1"/>
</dbReference>
<dbReference type="AlphaFoldDB" id="D5EDQ4"/>